<reference evidence="7" key="1">
    <citation type="submission" date="2022-12" db="EMBL/GenBank/DDBJ databases">
        <authorList>
            <person name="Wang J."/>
        </authorList>
    </citation>
    <scope>NUCLEOTIDE SEQUENCE</scope>
    <source>
        <strain evidence="7">HY-45-18</strain>
    </source>
</reference>
<feature type="transmembrane region" description="Helical" evidence="5">
    <location>
        <begin position="118"/>
        <end position="138"/>
    </location>
</feature>
<name>A0ABT4CXR1_9CLOT</name>
<evidence type="ECO:0000256" key="2">
    <source>
        <dbReference type="ARBA" id="ARBA00022692"/>
    </source>
</evidence>
<accession>A0ABT4CXR1</accession>
<evidence type="ECO:0000313" key="7">
    <source>
        <dbReference type="EMBL" id="MCY6483784.1"/>
    </source>
</evidence>
<comment type="subcellular location">
    <subcellularLocation>
        <location evidence="1">Membrane</location>
        <topology evidence="1">Multi-pass membrane protein</topology>
    </subcellularLocation>
</comment>
<evidence type="ECO:0000256" key="1">
    <source>
        <dbReference type="ARBA" id="ARBA00004141"/>
    </source>
</evidence>
<dbReference type="Proteomes" id="UP001078443">
    <property type="component" value="Unassembled WGS sequence"/>
</dbReference>
<dbReference type="Pfam" id="PF04138">
    <property type="entry name" value="GtrA_DPMS_TM"/>
    <property type="match status" value="1"/>
</dbReference>
<evidence type="ECO:0000313" key="8">
    <source>
        <dbReference type="Proteomes" id="UP001078443"/>
    </source>
</evidence>
<evidence type="ECO:0000256" key="3">
    <source>
        <dbReference type="ARBA" id="ARBA00022989"/>
    </source>
</evidence>
<keyword evidence="4 5" id="KW-0472">Membrane</keyword>
<dbReference type="EMBL" id="JAPQER010000002">
    <property type="protein sequence ID" value="MCY6483784.1"/>
    <property type="molecule type" value="Genomic_DNA"/>
</dbReference>
<gene>
    <name evidence="7" type="ORF">OW763_05395</name>
</gene>
<comment type="caution">
    <text evidence="7">The sequence shown here is derived from an EMBL/GenBank/DDBJ whole genome shotgun (WGS) entry which is preliminary data.</text>
</comment>
<evidence type="ECO:0000259" key="6">
    <source>
        <dbReference type="Pfam" id="PF04138"/>
    </source>
</evidence>
<feature type="domain" description="GtrA/DPMS transmembrane" evidence="6">
    <location>
        <begin position="18"/>
        <end position="144"/>
    </location>
</feature>
<protein>
    <submittedName>
        <fullName evidence="7">GtrA family protein</fullName>
    </submittedName>
</protein>
<organism evidence="7 8">
    <name type="scientific">Clostridium aestuarii</name>
    <dbReference type="NCBI Taxonomy" id="338193"/>
    <lineage>
        <taxon>Bacteria</taxon>
        <taxon>Bacillati</taxon>
        <taxon>Bacillota</taxon>
        <taxon>Clostridia</taxon>
        <taxon>Eubacteriales</taxon>
        <taxon>Clostridiaceae</taxon>
        <taxon>Clostridium</taxon>
    </lineage>
</organism>
<feature type="transmembrane region" description="Helical" evidence="5">
    <location>
        <begin position="12"/>
        <end position="33"/>
    </location>
</feature>
<keyword evidence="2 5" id="KW-0812">Transmembrane</keyword>
<evidence type="ECO:0000256" key="5">
    <source>
        <dbReference type="SAM" id="Phobius"/>
    </source>
</evidence>
<dbReference type="InterPro" id="IPR007267">
    <property type="entry name" value="GtrA_DPMS_TM"/>
</dbReference>
<dbReference type="RefSeq" id="WP_268040060.1">
    <property type="nucleotide sequence ID" value="NZ_JAPQER010000002.1"/>
</dbReference>
<sequence>MLKSNCTTKQNLVQFITYALVGGSNVLINFAIINILSSITNIYSATDTYSRALLYLFDIAAFGAYSINGYLLNRKLTFKSNKSSYLKYALVLGISAFFNTNIFVWLTGHNTFYLPIKLWFNLSKLIASITVGIVTFLINKFFIFKKN</sequence>
<keyword evidence="8" id="KW-1185">Reference proteome</keyword>
<evidence type="ECO:0000256" key="4">
    <source>
        <dbReference type="ARBA" id="ARBA00023136"/>
    </source>
</evidence>
<keyword evidence="3 5" id="KW-1133">Transmembrane helix</keyword>
<feature type="transmembrane region" description="Helical" evidence="5">
    <location>
        <begin position="85"/>
        <end position="106"/>
    </location>
</feature>
<feature type="transmembrane region" description="Helical" evidence="5">
    <location>
        <begin position="53"/>
        <end position="73"/>
    </location>
</feature>
<proteinExistence type="predicted"/>